<protein>
    <submittedName>
        <fullName evidence="1">Osmotically inducible protein OsmC</fullName>
    </submittedName>
</protein>
<dbReference type="AlphaFoldDB" id="A0A521B4Z4"/>
<reference evidence="1 2" key="1">
    <citation type="submission" date="2017-05" db="EMBL/GenBank/DDBJ databases">
        <authorList>
            <person name="Varghese N."/>
            <person name="Submissions S."/>
        </authorList>
    </citation>
    <scope>NUCLEOTIDE SEQUENCE [LARGE SCALE GENOMIC DNA]</scope>
    <source>
        <strain evidence="1 2">DSM 19036</strain>
    </source>
</reference>
<evidence type="ECO:0000313" key="2">
    <source>
        <dbReference type="Proteomes" id="UP000320300"/>
    </source>
</evidence>
<dbReference type="RefSeq" id="WP_142526723.1">
    <property type="nucleotide sequence ID" value="NZ_CBCSJO010000003.1"/>
</dbReference>
<dbReference type="Proteomes" id="UP000320300">
    <property type="component" value="Unassembled WGS sequence"/>
</dbReference>
<dbReference type="OrthoDB" id="9807532at2"/>
<dbReference type="Gene3D" id="3.30.300.20">
    <property type="match status" value="1"/>
</dbReference>
<dbReference type="Pfam" id="PF02566">
    <property type="entry name" value="OsmC"/>
    <property type="match status" value="1"/>
</dbReference>
<dbReference type="InterPro" id="IPR003718">
    <property type="entry name" value="OsmC/Ohr_fam"/>
</dbReference>
<evidence type="ECO:0000313" key="1">
    <source>
        <dbReference type="EMBL" id="SMO42162.1"/>
    </source>
</evidence>
<dbReference type="GO" id="GO:0004601">
    <property type="term" value="F:peroxidase activity"/>
    <property type="evidence" value="ECO:0007669"/>
    <property type="project" value="InterPro"/>
</dbReference>
<dbReference type="SUPFAM" id="SSF82784">
    <property type="entry name" value="OsmC-like"/>
    <property type="match status" value="1"/>
</dbReference>
<dbReference type="InterPro" id="IPR019904">
    <property type="entry name" value="Peroxiredoxin_OsmC"/>
</dbReference>
<keyword evidence="2" id="KW-1185">Reference proteome</keyword>
<dbReference type="InterPro" id="IPR052707">
    <property type="entry name" value="OsmC_Ohr_Peroxiredoxin"/>
</dbReference>
<dbReference type="InterPro" id="IPR036102">
    <property type="entry name" value="OsmC/Ohrsf"/>
</dbReference>
<sequence>MQRTAKAFWQGDIKMGQGTISTQSQVLDHVQYSFNTRFADGIGTNPEELLAAAHAGCFTMALSHALTQQNFAPAELNTTATVTLDMSTGSITKVNLELSATAIEDLSAERFGEVALMAKNNCLISKALSAVQIELTVSYQE</sequence>
<dbReference type="EMBL" id="FXTN01000002">
    <property type="protein sequence ID" value="SMO42162.1"/>
    <property type="molecule type" value="Genomic_DNA"/>
</dbReference>
<gene>
    <name evidence="1" type="ORF">SAMN06265348_10218</name>
</gene>
<dbReference type="InterPro" id="IPR015946">
    <property type="entry name" value="KH_dom-like_a/b"/>
</dbReference>
<dbReference type="PANTHER" id="PTHR42830">
    <property type="entry name" value="OSMOTICALLY INDUCIBLE FAMILY PROTEIN"/>
    <property type="match status" value="1"/>
</dbReference>
<dbReference type="NCBIfam" id="TIGR03562">
    <property type="entry name" value="osmo_induc_OsmC"/>
    <property type="match status" value="1"/>
</dbReference>
<accession>A0A521B4Z4</accession>
<name>A0A521B4Z4_9SPHI</name>
<dbReference type="PANTHER" id="PTHR42830:SF1">
    <property type="entry name" value="OSMOTICALLY INDUCIBLE FAMILY PROTEIN"/>
    <property type="match status" value="1"/>
</dbReference>
<dbReference type="GO" id="GO:0006979">
    <property type="term" value="P:response to oxidative stress"/>
    <property type="evidence" value="ECO:0007669"/>
    <property type="project" value="InterPro"/>
</dbReference>
<organism evidence="1 2">
    <name type="scientific">Pedobacter westerhofensis</name>
    <dbReference type="NCBI Taxonomy" id="425512"/>
    <lineage>
        <taxon>Bacteria</taxon>
        <taxon>Pseudomonadati</taxon>
        <taxon>Bacteroidota</taxon>
        <taxon>Sphingobacteriia</taxon>
        <taxon>Sphingobacteriales</taxon>
        <taxon>Sphingobacteriaceae</taxon>
        <taxon>Pedobacter</taxon>
    </lineage>
</organism>
<proteinExistence type="predicted"/>